<evidence type="ECO:0000313" key="1">
    <source>
        <dbReference type="EMBL" id="KAG0289414.1"/>
    </source>
</evidence>
<dbReference type="SUPFAM" id="SSF52047">
    <property type="entry name" value="RNI-like"/>
    <property type="match status" value="1"/>
</dbReference>
<name>A0ABQ7K2A1_9FUNG</name>
<proteinExistence type="predicted"/>
<dbReference type="EMBL" id="JAAAIM010000349">
    <property type="protein sequence ID" value="KAG0289414.1"/>
    <property type="molecule type" value="Genomic_DNA"/>
</dbReference>
<dbReference type="Proteomes" id="UP001194696">
    <property type="component" value="Unassembled WGS sequence"/>
</dbReference>
<organism evidence="1 2">
    <name type="scientific">Linnemannia gamsii</name>
    <dbReference type="NCBI Taxonomy" id="64522"/>
    <lineage>
        <taxon>Eukaryota</taxon>
        <taxon>Fungi</taxon>
        <taxon>Fungi incertae sedis</taxon>
        <taxon>Mucoromycota</taxon>
        <taxon>Mortierellomycotina</taxon>
        <taxon>Mortierellomycetes</taxon>
        <taxon>Mortierellales</taxon>
        <taxon>Mortierellaceae</taxon>
        <taxon>Linnemannia</taxon>
    </lineage>
</organism>
<comment type="caution">
    <text evidence="1">The sequence shown here is derived from an EMBL/GenBank/DDBJ whole genome shotgun (WGS) entry which is preliminary data.</text>
</comment>
<keyword evidence="2" id="KW-1185">Reference proteome</keyword>
<reference evidence="1 2" key="1">
    <citation type="journal article" date="2020" name="Fungal Divers.">
        <title>Resolving the Mortierellaceae phylogeny through synthesis of multi-gene phylogenetics and phylogenomics.</title>
        <authorList>
            <person name="Vandepol N."/>
            <person name="Liber J."/>
            <person name="Desiro A."/>
            <person name="Na H."/>
            <person name="Kennedy M."/>
            <person name="Barry K."/>
            <person name="Grigoriev I.V."/>
            <person name="Miller A.N."/>
            <person name="O'Donnell K."/>
            <person name="Stajich J.E."/>
            <person name="Bonito G."/>
        </authorList>
    </citation>
    <scope>NUCLEOTIDE SEQUENCE [LARGE SCALE GENOMIC DNA]</scope>
    <source>
        <strain evidence="1 2">AD045</strain>
    </source>
</reference>
<evidence type="ECO:0000313" key="2">
    <source>
        <dbReference type="Proteomes" id="UP001194696"/>
    </source>
</evidence>
<gene>
    <name evidence="1" type="ORF">BGZ96_007011</name>
</gene>
<protein>
    <submittedName>
        <fullName evidence="1">Uncharacterized protein</fullName>
    </submittedName>
</protein>
<accession>A0ABQ7K2A1</accession>
<sequence>MSHPLGVSLDFAPLPSADVSNLIDMLTEYTSDEVEYWKPAELPLLKYLNLMGKSAFSFHPDTLKSTPELTRLSLGTCTSISSDPFIPPPESFVRTDADVDDFDGTLTTMAAPNPRRRRPIWTWDWELPKLTMLRLNSEFGYTFRFGMLASTPSLESLDVHIWPRSQDLHRRTIHLAVLRLPKSGSKTRHPPLHVSDEEKEEVEYIHAPTLRSLTLGGPWTSIAK</sequence>